<evidence type="ECO:0000313" key="10">
    <source>
        <dbReference type="Proteomes" id="UP000095003"/>
    </source>
</evidence>
<dbReference type="PANTHER" id="PTHR43744:SF9">
    <property type="entry name" value="POLYGALACTURONAN_RHAMNOGALACTURONAN TRANSPORT SYSTEM PERMEASE PROTEIN YTCP"/>
    <property type="match status" value="1"/>
</dbReference>
<feature type="transmembrane region" description="Helical" evidence="7">
    <location>
        <begin position="20"/>
        <end position="41"/>
    </location>
</feature>
<dbReference type="AlphaFoldDB" id="A0A1E3AV69"/>
<feature type="transmembrane region" description="Helical" evidence="7">
    <location>
        <begin position="112"/>
        <end position="134"/>
    </location>
</feature>
<evidence type="ECO:0000259" key="8">
    <source>
        <dbReference type="PROSITE" id="PS50928"/>
    </source>
</evidence>
<evidence type="ECO:0000256" key="5">
    <source>
        <dbReference type="ARBA" id="ARBA00022989"/>
    </source>
</evidence>
<dbReference type="PATRIC" id="fig|1432052.3.peg.2983"/>
<keyword evidence="4 7" id="KW-0812">Transmembrane</keyword>
<evidence type="ECO:0000256" key="3">
    <source>
        <dbReference type="ARBA" id="ARBA00022475"/>
    </source>
</evidence>
<proteinExistence type="inferred from homology"/>
<dbReference type="InterPro" id="IPR035906">
    <property type="entry name" value="MetI-like_sf"/>
</dbReference>
<feature type="transmembrane region" description="Helical" evidence="7">
    <location>
        <begin position="84"/>
        <end position="106"/>
    </location>
</feature>
<dbReference type="Gene3D" id="1.10.3720.10">
    <property type="entry name" value="MetI-like"/>
    <property type="match status" value="1"/>
</dbReference>
<dbReference type="RefSeq" id="WP_044968038.1">
    <property type="nucleotide sequence ID" value="NZ_DBFYTC010000034.1"/>
</dbReference>
<sequence length="296" mass="33045">MKRNPNKIKLSKEELIYQAVISLFLILFLIICIVPFLYVLGMSFTSEGEMIQRNYFVIIPREPILAAYKYVLNKKFFLSMGVTVARTLLGVVAALALAVPAGYILAKQDLPYRSACMIFFIITMILNGGLIPNYMLMTRLKLLDSFWVYIAPAFANTYGILVVKLFVEGIPSDVTDSAELDGASELQKLVYIAIPLLKPTLCALGLFAAVTHWNAWFDALVYIRNEALYPIQLVIRNLLIASSSGDMMSNVNTYAKMTSESIKMASVVIAVLPILCIYPFLQKYFVHGMYTGAVKG</sequence>
<evidence type="ECO:0000256" key="4">
    <source>
        <dbReference type="ARBA" id="ARBA00022692"/>
    </source>
</evidence>
<dbReference type="PROSITE" id="PS50928">
    <property type="entry name" value="ABC_TM1"/>
    <property type="match status" value="1"/>
</dbReference>
<reference evidence="9 10" key="1">
    <citation type="submission" date="2016-07" db="EMBL/GenBank/DDBJ databases">
        <title>Characterization of isolates of Eisenbergiella tayi derived from blood cultures, using whole genome sequencing.</title>
        <authorList>
            <person name="Burdz T."/>
            <person name="Wiebe D."/>
            <person name="Huynh C."/>
            <person name="Bernard K."/>
        </authorList>
    </citation>
    <scope>NUCLEOTIDE SEQUENCE [LARGE SCALE GENOMIC DNA]</scope>
    <source>
        <strain evidence="9 10">NML 120489</strain>
    </source>
</reference>
<protein>
    <submittedName>
        <fullName evidence="9">L-arabinose transport system permease protein AraQ</fullName>
    </submittedName>
</protein>
<evidence type="ECO:0000256" key="2">
    <source>
        <dbReference type="ARBA" id="ARBA00022448"/>
    </source>
</evidence>
<feature type="transmembrane region" description="Helical" evidence="7">
    <location>
        <begin position="264"/>
        <end position="281"/>
    </location>
</feature>
<accession>A0A1E3AV69</accession>
<comment type="caution">
    <text evidence="9">The sequence shown here is derived from an EMBL/GenBank/DDBJ whole genome shotgun (WGS) entry which is preliminary data.</text>
</comment>
<organism evidence="9 10">
    <name type="scientific">Eisenbergiella tayi</name>
    <dbReference type="NCBI Taxonomy" id="1432052"/>
    <lineage>
        <taxon>Bacteria</taxon>
        <taxon>Bacillati</taxon>
        <taxon>Bacillota</taxon>
        <taxon>Clostridia</taxon>
        <taxon>Lachnospirales</taxon>
        <taxon>Lachnospiraceae</taxon>
        <taxon>Eisenbergiella</taxon>
    </lineage>
</organism>
<dbReference type="Proteomes" id="UP000095003">
    <property type="component" value="Unassembled WGS sequence"/>
</dbReference>
<name>A0A1E3AV69_9FIRM</name>
<feature type="transmembrane region" description="Helical" evidence="7">
    <location>
        <begin position="146"/>
        <end position="167"/>
    </location>
</feature>
<feature type="transmembrane region" description="Helical" evidence="7">
    <location>
        <begin position="189"/>
        <end position="215"/>
    </location>
</feature>
<dbReference type="GO" id="GO:0055085">
    <property type="term" value="P:transmembrane transport"/>
    <property type="evidence" value="ECO:0007669"/>
    <property type="project" value="InterPro"/>
</dbReference>
<dbReference type="SUPFAM" id="SSF161098">
    <property type="entry name" value="MetI-like"/>
    <property type="match status" value="1"/>
</dbReference>
<dbReference type="Pfam" id="PF00528">
    <property type="entry name" value="BPD_transp_1"/>
    <property type="match status" value="1"/>
</dbReference>
<dbReference type="EMBL" id="MCGI01000002">
    <property type="protein sequence ID" value="ODM12086.1"/>
    <property type="molecule type" value="Genomic_DNA"/>
</dbReference>
<keyword evidence="6 7" id="KW-0472">Membrane</keyword>
<dbReference type="GO" id="GO:0005886">
    <property type="term" value="C:plasma membrane"/>
    <property type="evidence" value="ECO:0007669"/>
    <property type="project" value="UniProtKB-SubCell"/>
</dbReference>
<evidence type="ECO:0000256" key="7">
    <source>
        <dbReference type="RuleBase" id="RU363032"/>
    </source>
</evidence>
<evidence type="ECO:0000313" key="9">
    <source>
        <dbReference type="EMBL" id="ODM12086.1"/>
    </source>
</evidence>
<evidence type="ECO:0000256" key="6">
    <source>
        <dbReference type="ARBA" id="ARBA00023136"/>
    </source>
</evidence>
<keyword evidence="5 7" id="KW-1133">Transmembrane helix</keyword>
<evidence type="ECO:0000256" key="1">
    <source>
        <dbReference type="ARBA" id="ARBA00004651"/>
    </source>
</evidence>
<dbReference type="PANTHER" id="PTHR43744">
    <property type="entry name" value="ABC TRANSPORTER PERMEASE PROTEIN MG189-RELATED-RELATED"/>
    <property type="match status" value="1"/>
</dbReference>
<comment type="similarity">
    <text evidence="7">Belongs to the binding-protein-dependent transport system permease family.</text>
</comment>
<gene>
    <name evidence="9" type="primary">araQ_73</name>
    <name evidence="9" type="ORF">BEH84_02701</name>
</gene>
<dbReference type="InterPro" id="IPR000515">
    <property type="entry name" value="MetI-like"/>
</dbReference>
<comment type="subcellular location">
    <subcellularLocation>
        <location evidence="1 7">Cell membrane</location>
        <topology evidence="1 7">Multi-pass membrane protein</topology>
    </subcellularLocation>
</comment>
<keyword evidence="2 7" id="KW-0813">Transport</keyword>
<feature type="domain" description="ABC transmembrane type-1" evidence="8">
    <location>
        <begin position="80"/>
        <end position="275"/>
    </location>
</feature>
<keyword evidence="3" id="KW-1003">Cell membrane</keyword>
<dbReference type="GeneID" id="93303962"/>